<name>A0A939LSE2_9CELL</name>
<evidence type="ECO:0000313" key="4">
    <source>
        <dbReference type="Proteomes" id="UP000664209"/>
    </source>
</evidence>
<proteinExistence type="predicted"/>
<keyword evidence="2" id="KW-0472">Membrane</keyword>
<feature type="transmembrane region" description="Helical" evidence="2">
    <location>
        <begin position="63"/>
        <end position="82"/>
    </location>
</feature>
<evidence type="ECO:0008006" key="5">
    <source>
        <dbReference type="Google" id="ProtNLM"/>
    </source>
</evidence>
<accession>A0A939LSE2</accession>
<evidence type="ECO:0000256" key="1">
    <source>
        <dbReference type="SAM" id="MobiDB-lite"/>
    </source>
</evidence>
<sequence length="159" mass="16762">MSAAHATSVRAPRGAASNPEQRAARSHQSPQRAPARPAARPAPAGAPRLRVVRAPATRRSRTPFVLLCMGVLASALLATLVLNTSMAQGEYERFDLQTRLAQSAQAQQELDEQLARATSPEDLAAAASELGMVQSQDAGYLRLADGTVLGDPRPAEVGE</sequence>
<evidence type="ECO:0000313" key="3">
    <source>
        <dbReference type="EMBL" id="MBO1753269.1"/>
    </source>
</evidence>
<keyword evidence="2" id="KW-1133">Transmembrane helix</keyword>
<dbReference type="RefSeq" id="WP_208056950.1">
    <property type="nucleotide sequence ID" value="NZ_JAGEMK010000011.1"/>
</dbReference>
<dbReference type="EMBL" id="JAGEMK010000011">
    <property type="protein sequence ID" value="MBO1753269.1"/>
    <property type="molecule type" value="Genomic_DNA"/>
</dbReference>
<protein>
    <recommendedName>
        <fullName evidence="5">Cell division protein FtsL</fullName>
    </recommendedName>
</protein>
<keyword evidence="4" id="KW-1185">Reference proteome</keyword>
<dbReference type="AlphaFoldDB" id="A0A939LSE2"/>
<evidence type="ECO:0000256" key="2">
    <source>
        <dbReference type="SAM" id="Phobius"/>
    </source>
</evidence>
<keyword evidence="2" id="KW-0812">Transmembrane</keyword>
<feature type="compositionally biased region" description="Low complexity" evidence="1">
    <location>
        <begin position="32"/>
        <end position="53"/>
    </location>
</feature>
<feature type="region of interest" description="Disordered" evidence="1">
    <location>
        <begin position="1"/>
        <end position="53"/>
    </location>
</feature>
<reference evidence="3" key="1">
    <citation type="submission" date="2021-03" db="EMBL/GenBank/DDBJ databases">
        <title>Actinotalea soli sp. nov., isolated from soil.</title>
        <authorList>
            <person name="Ping W."/>
            <person name="Zhang J."/>
        </authorList>
    </citation>
    <scope>NUCLEOTIDE SEQUENCE</scope>
    <source>
        <strain evidence="3">BY-33</strain>
    </source>
</reference>
<gene>
    <name evidence="3" type="ORF">J4G33_15785</name>
</gene>
<comment type="caution">
    <text evidence="3">The sequence shown here is derived from an EMBL/GenBank/DDBJ whole genome shotgun (WGS) entry which is preliminary data.</text>
</comment>
<dbReference type="Proteomes" id="UP000664209">
    <property type="component" value="Unassembled WGS sequence"/>
</dbReference>
<organism evidence="3 4">
    <name type="scientific">Actinotalea soli</name>
    <dbReference type="NCBI Taxonomy" id="2819234"/>
    <lineage>
        <taxon>Bacteria</taxon>
        <taxon>Bacillati</taxon>
        <taxon>Actinomycetota</taxon>
        <taxon>Actinomycetes</taxon>
        <taxon>Micrococcales</taxon>
        <taxon>Cellulomonadaceae</taxon>
        <taxon>Actinotalea</taxon>
    </lineage>
</organism>